<name>A0ABW5E5A6_9BACT</name>
<keyword evidence="2" id="KW-1133">Transmembrane helix</keyword>
<evidence type="ECO:0000313" key="3">
    <source>
        <dbReference type="EMBL" id="MFD2276085.1"/>
    </source>
</evidence>
<comment type="caution">
    <text evidence="3">The sequence shown here is derived from an EMBL/GenBank/DDBJ whole genome shotgun (WGS) entry which is preliminary data.</text>
</comment>
<feature type="region of interest" description="Disordered" evidence="1">
    <location>
        <begin position="822"/>
        <end position="845"/>
    </location>
</feature>
<dbReference type="RefSeq" id="WP_377095306.1">
    <property type="nucleotide sequence ID" value="NZ_JBHSJM010000001.1"/>
</dbReference>
<sequence>MSFRHFIIRLRVLFTILIFTGIVGVVSGFFYLHEKGFSHEAADRVAAEMERYGIFAEFDNLSFHLIHGLTANNVIFYRTEAREIEIASLPTLAIHVDKTKIMRGTLKITNISIEGANLAIPLVTELPNSPVIQINNVTGSIDLPGRQSVSTTDLTGTYQGIQISLSCNVWRDKPKAQNKTTKHEKLARIKQYNQFLKRLEDWKWPEHAPPKLSLFIEGNLSRSEKVDFDFVFESSQLEYKNYPMEQVLVEGDWNQSLITVDHLSFINQAEQLKLTADYDIIQQGGRYNFKSSIHLQNFFQKVFDKRILPQFQAIGTTRIQAEGTYNLPKTPETELDIQLIGKVESNDFNFLGATVNNLKSDFSWNNGDLYLDAIQLQHDLGELSGRLIVKDRLIRYDMISSLPAHVYFPFIKQQQLRDYLSKITFTEKSYIDVHSQGSLNQDNLREWNSHGHAELRNFKKNGVPISYATGKYNLDRSSATFSDITATFDYANYPLKLAYSGPNSGTLTAKSLHFDWPKKLANIEQIRGSAYPVPVLNLFAPHIGEHLEQYRFHLPPSLTSSGKVQWQKGTSNQTDLTIDFTTAGTTDYNFLKEDIPLENVRASVRVLPNKVEINQLAGKAMSGSLNGYIHVIPSNSAYLGKLTGSNARLSDISKVYGIKGLNQGSISGNFQFNGRGSDISSLNGIGKLALKNGDLMAVPLFGPLSKLVDGVLSNAARRDTLLHEKATDLDCTFTTKNGVFYTNDLNSMTTSTVFTGEGWINCVDQTIDLTIRMNYRGLMGLAEVPMKIIELPVQALNKIFTGRDVEGLRQFHGTGKLSKPDWQFTPFQAPRDGKRNPLFSQPSNR</sequence>
<gene>
    <name evidence="3" type="ORF">ACFSQZ_06370</name>
</gene>
<dbReference type="EMBL" id="JBHUJC010000019">
    <property type="protein sequence ID" value="MFD2276085.1"/>
    <property type="molecule type" value="Genomic_DNA"/>
</dbReference>
<dbReference type="PANTHER" id="PTHR30441">
    <property type="entry name" value="DUF748 DOMAIN-CONTAINING PROTEIN"/>
    <property type="match status" value="1"/>
</dbReference>
<feature type="transmembrane region" description="Helical" evidence="2">
    <location>
        <begin position="12"/>
        <end position="32"/>
    </location>
</feature>
<keyword evidence="2" id="KW-0812">Transmembrane</keyword>
<evidence type="ECO:0000313" key="4">
    <source>
        <dbReference type="Proteomes" id="UP001597297"/>
    </source>
</evidence>
<keyword evidence="4" id="KW-1185">Reference proteome</keyword>
<evidence type="ECO:0000256" key="2">
    <source>
        <dbReference type="SAM" id="Phobius"/>
    </source>
</evidence>
<organism evidence="3 4">
    <name type="scientific">Rubritalea spongiae</name>
    <dbReference type="NCBI Taxonomy" id="430797"/>
    <lineage>
        <taxon>Bacteria</taxon>
        <taxon>Pseudomonadati</taxon>
        <taxon>Verrucomicrobiota</taxon>
        <taxon>Verrucomicrobiia</taxon>
        <taxon>Verrucomicrobiales</taxon>
        <taxon>Rubritaleaceae</taxon>
        <taxon>Rubritalea</taxon>
    </lineage>
</organism>
<dbReference type="PANTHER" id="PTHR30441:SF8">
    <property type="entry name" value="DUF748 DOMAIN-CONTAINING PROTEIN"/>
    <property type="match status" value="1"/>
</dbReference>
<evidence type="ECO:0000256" key="1">
    <source>
        <dbReference type="SAM" id="MobiDB-lite"/>
    </source>
</evidence>
<proteinExistence type="predicted"/>
<keyword evidence="2" id="KW-0472">Membrane</keyword>
<accession>A0ABW5E5A6</accession>
<dbReference type="InterPro" id="IPR052894">
    <property type="entry name" value="AsmA-related"/>
</dbReference>
<protein>
    <submittedName>
        <fullName evidence="3">AsmA-like C-terminal region-containing protein</fullName>
    </submittedName>
</protein>
<reference evidence="4" key="1">
    <citation type="journal article" date="2019" name="Int. J. Syst. Evol. Microbiol.">
        <title>The Global Catalogue of Microorganisms (GCM) 10K type strain sequencing project: providing services to taxonomists for standard genome sequencing and annotation.</title>
        <authorList>
            <consortium name="The Broad Institute Genomics Platform"/>
            <consortium name="The Broad Institute Genome Sequencing Center for Infectious Disease"/>
            <person name="Wu L."/>
            <person name="Ma J."/>
        </authorList>
    </citation>
    <scope>NUCLEOTIDE SEQUENCE [LARGE SCALE GENOMIC DNA]</scope>
    <source>
        <strain evidence="4">JCM 16545</strain>
    </source>
</reference>
<dbReference type="Proteomes" id="UP001597297">
    <property type="component" value="Unassembled WGS sequence"/>
</dbReference>